<dbReference type="AlphaFoldDB" id="A0A1G9X247"/>
<dbReference type="OrthoDB" id="962802at2"/>
<evidence type="ECO:0000313" key="1">
    <source>
        <dbReference type="EMBL" id="SDM90526.1"/>
    </source>
</evidence>
<keyword evidence="2" id="KW-1185">Reference proteome</keyword>
<organism evidence="1 2">
    <name type="scientific">Siphonobacter aquaeclarae</name>
    <dbReference type="NCBI Taxonomy" id="563176"/>
    <lineage>
        <taxon>Bacteria</taxon>
        <taxon>Pseudomonadati</taxon>
        <taxon>Bacteroidota</taxon>
        <taxon>Cytophagia</taxon>
        <taxon>Cytophagales</taxon>
        <taxon>Cytophagaceae</taxon>
        <taxon>Siphonobacter</taxon>
    </lineage>
</organism>
<name>A0A1G9X247_9BACT</name>
<dbReference type="EMBL" id="FNGS01000010">
    <property type="protein sequence ID" value="SDM90526.1"/>
    <property type="molecule type" value="Genomic_DNA"/>
</dbReference>
<sequence>MGKRLIRIDPATGDLQSLTGMPVSIVLASGATYQGTFVSADRQELILEDGLHRKRRHPLALIGEIICDKGSSF</sequence>
<protein>
    <submittedName>
        <fullName evidence="1">Uncharacterized protein</fullName>
    </submittedName>
</protein>
<dbReference type="RefSeq" id="WP_093208071.1">
    <property type="nucleotide sequence ID" value="NZ_FNGS01000010.1"/>
</dbReference>
<dbReference type="Proteomes" id="UP000198901">
    <property type="component" value="Unassembled WGS sequence"/>
</dbReference>
<proteinExistence type="predicted"/>
<gene>
    <name evidence="1" type="ORF">SAMN04488090_4520</name>
</gene>
<evidence type="ECO:0000313" key="2">
    <source>
        <dbReference type="Proteomes" id="UP000198901"/>
    </source>
</evidence>
<dbReference type="STRING" id="563176.SAMN04488090_4520"/>
<reference evidence="1 2" key="1">
    <citation type="submission" date="2016-10" db="EMBL/GenBank/DDBJ databases">
        <authorList>
            <person name="de Groot N.N."/>
        </authorList>
    </citation>
    <scope>NUCLEOTIDE SEQUENCE [LARGE SCALE GENOMIC DNA]</scope>
    <source>
        <strain evidence="1 2">DSM 21668</strain>
    </source>
</reference>
<accession>A0A1G9X247</accession>